<protein>
    <submittedName>
        <fullName evidence="2">Uncharacterized protein</fullName>
    </submittedName>
</protein>
<dbReference type="Proteomes" id="UP000499080">
    <property type="component" value="Unassembled WGS sequence"/>
</dbReference>
<feature type="region of interest" description="Disordered" evidence="1">
    <location>
        <begin position="71"/>
        <end position="102"/>
    </location>
</feature>
<gene>
    <name evidence="2" type="ORF">AVEN_247962_1</name>
</gene>
<sequence>MAEEHISGSYQHPEIRGASGPESRMEPLRETKSISYPANKRENESECVGHVSKALPVFDRDKTPFIGTAPQEEQQKQASYGMSLPYPSCSLARNPPQTPPTT</sequence>
<reference evidence="2 3" key="1">
    <citation type="journal article" date="2019" name="Sci. Rep.">
        <title>Orb-weaving spider Araneus ventricosus genome elucidates the spidroin gene catalogue.</title>
        <authorList>
            <person name="Kono N."/>
            <person name="Nakamura H."/>
            <person name="Ohtoshi R."/>
            <person name="Moran D.A.P."/>
            <person name="Shinohara A."/>
            <person name="Yoshida Y."/>
            <person name="Fujiwara M."/>
            <person name="Mori M."/>
            <person name="Tomita M."/>
            <person name="Arakawa K."/>
        </authorList>
    </citation>
    <scope>NUCLEOTIDE SEQUENCE [LARGE SCALE GENOMIC DNA]</scope>
</reference>
<evidence type="ECO:0000313" key="3">
    <source>
        <dbReference type="Proteomes" id="UP000499080"/>
    </source>
</evidence>
<organism evidence="2 3">
    <name type="scientific">Araneus ventricosus</name>
    <name type="common">Orbweaver spider</name>
    <name type="synonym">Epeira ventricosa</name>
    <dbReference type="NCBI Taxonomy" id="182803"/>
    <lineage>
        <taxon>Eukaryota</taxon>
        <taxon>Metazoa</taxon>
        <taxon>Ecdysozoa</taxon>
        <taxon>Arthropoda</taxon>
        <taxon>Chelicerata</taxon>
        <taxon>Arachnida</taxon>
        <taxon>Araneae</taxon>
        <taxon>Araneomorphae</taxon>
        <taxon>Entelegynae</taxon>
        <taxon>Araneoidea</taxon>
        <taxon>Araneidae</taxon>
        <taxon>Araneus</taxon>
    </lineage>
</organism>
<evidence type="ECO:0000256" key="1">
    <source>
        <dbReference type="SAM" id="MobiDB-lite"/>
    </source>
</evidence>
<feature type="region of interest" description="Disordered" evidence="1">
    <location>
        <begin position="1"/>
        <end position="47"/>
    </location>
</feature>
<feature type="compositionally biased region" description="Basic and acidic residues" evidence="1">
    <location>
        <begin position="23"/>
        <end position="32"/>
    </location>
</feature>
<name>A0A4Y2CIA3_ARAVE</name>
<keyword evidence="3" id="KW-1185">Reference proteome</keyword>
<evidence type="ECO:0000313" key="2">
    <source>
        <dbReference type="EMBL" id="GBM04093.1"/>
    </source>
</evidence>
<proteinExistence type="predicted"/>
<dbReference type="EMBL" id="BGPR01000198">
    <property type="protein sequence ID" value="GBM04093.1"/>
    <property type="molecule type" value="Genomic_DNA"/>
</dbReference>
<comment type="caution">
    <text evidence="2">The sequence shown here is derived from an EMBL/GenBank/DDBJ whole genome shotgun (WGS) entry which is preliminary data.</text>
</comment>
<dbReference type="AlphaFoldDB" id="A0A4Y2CIA3"/>
<accession>A0A4Y2CIA3</accession>